<feature type="transmembrane region" description="Helical" evidence="8">
    <location>
        <begin position="443"/>
        <end position="465"/>
    </location>
</feature>
<dbReference type="InterPro" id="IPR051697">
    <property type="entry name" value="Patched_domain-protein"/>
</dbReference>
<comment type="caution">
    <text evidence="10">The sequence shown here is derived from an EMBL/GenBank/DDBJ whole genome shotgun (WGS) entry which is preliminary data.</text>
</comment>
<feature type="transmembrane region" description="Helical" evidence="8">
    <location>
        <begin position="1021"/>
        <end position="1047"/>
    </location>
</feature>
<keyword evidence="3 8" id="KW-0812">Transmembrane</keyword>
<dbReference type="SUPFAM" id="SSF82866">
    <property type="entry name" value="Multidrug efflux transporter AcrB transmembrane domain"/>
    <property type="match status" value="2"/>
</dbReference>
<feature type="transmembrane region" description="Helical" evidence="8">
    <location>
        <begin position="920"/>
        <end position="940"/>
    </location>
</feature>
<dbReference type="EMBL" id="JBICCN010000356">
    <property type="protein sequence ID" value="KAL3074912.1"/>
    <property type="molecule type" value="Genomic_DNA"/>
</dbReference>
<evidence type="ECO:0000313" key="11">
    <source>
        <dbReference type="Proteomes" id="UP001620645"/>
    </source>
</evidence>
<dbReference type="PANTHER" id="PTHR10796:SF97">
    <property type="entry name" value="SSD DOMAIN-CONTAINING PROTEIN"/>
    <property type="match status" value="1"/>
</dbReference>
<feature type="compositionally biased region" description="Polar residues" evidence="7">
    <location>
        <begin position="12"/>
        <end position="21"/>
    </location>
</feature>
<feature type="compositionally biased region" description="Polar residues" evidence="7">
    <location>
        <begin position="1088"/>
        <end position="1102"/>
    </location>
</feature>
<gene>
    <name evidence="10" type="ORF">niasHS_014357</name>
</gene>
<dbReference type="PANTHER" id="PTHR10796">
    <property type="entry name" value="PATCHED-RELATED"/>
    <property type="match status" value="1"/>
</dbReference>
<evidence type="ECO:0000256" key="6">
    <source>
        <dbReference type="ARBA" id="ARBA00023180"/>
    </source>
</evidence>
<protein>
    <recommendedName>
        <fullName evidence="9">SSD domain-containing protein</fullName>
    </recommendedName>
</protein>
<evidence type="ECO:0000256" key="1">
    <source>
        <dbReference type="ARBA" id="ARBA00004141"/>
    </source>
</evidence>
<feature type="transmembrane region" description="Helical" evidence="8">
    <location>
        <begin position="992"/>
        <end position="1015"/>
    </location>
</feature>
<feature type="transmembrane region" description="Helical" evidence="8">
    <location>
        <begin position="515"/>
        <end position="540"/>
    </location>
</feature>
<feature type="transmembrane region" description="Helical" evidence="8">
    <location>
        <begin position="88"/>
        <end position="107"/>
    </location>
</feature>
<keyword evidence="5 8" id="KW-0472">Membrane</keyword>
<keyword evidence="6" id="KW-0325">Glycoprotein</keyword>
<feature type="region of interest" description="Disordered" evidence="7">
    <location>
        <begin position="1063"/>
        <end position="1199"/>
    </location>
</feature>
<dbReference type="InterPro" id="IPR003392">
    <property type="entry name" value="PTHD_SSD"/>
</dbReference>
<evidence type="ECO:0000256" key="4">
    <source>
        <dbReference type="ARBA" id="ARBA00022989"/>
    </source>
</evidence>
<dbReference type="Proteomes" id="UP001620645">
    <property type="component" value="Unassembled WGS sequence"/>
</dbReference>
<feature type="transmembrane region" description="Helical" evidence="8">
    <location>
        <begin position="409"/>
        <end position="431"/>
    </location>
</feature>
<feature type="region of interest" description="Disordered" evidence="7">
    <location>
        <begin position="1"/>
        <end position="35"/>
    </location>
</feature>
<dbReference type="AlphaFoldDB" id="A0ABD2IAC6"/>
<evidence type="ECO:0000313" key="10">
    <source>
        <dbReference type="EMBL" id="KAL3074912.1"/>
    </source>
</evidence>
<evidence type="ECO:0000256" key="5">
    <source>
        <dbReference type="ARBA" id="ARBA00023136"/>
    </source>
</evidence>
<dbReference type="GO" id="GO:0016020">
    <property type="term" value="C:membrane"/>
    <property type="evidence" value="ECO:0007669"/>
    <property type="project" value="UniProtKB-SubCell"/>
</dbReference>
<reference evidence="10 11" key="1">
    <citation type="submission" date="2024-10" db="EMBL/GenBank/DDBJ databases">
        <authorList>
            <person name="Kim D."/>
        </authorList>
    </citation>
    <scope>NUCLEOTIDE SEQUENCE [LARGE SCALE GENOMIC DNA]</scope>
    <source>
        <strain evidence="10">Taebaek</strain>
    </source>
</reference>
<organism evidence="10 11">
    <name type="scientific">Heterodera schachtii</name>
    <name type="common">Sugarbeet cyst nematode worm</name>
    <name type="synonym">Tylenchus schachtii</name>
    <dbReference type="NCBI Taxonomy" id="97005"/>
    <lineage>
        <taxon>Eukaryota</taxon>
        <taxon>Metazoa</taxon>
        <taxon>Ecdysozoa</taxon>
        <taxon>Nematoda</taxon>
        <taxon>Chromadorea</taxon>
        <taxon>Rhabditida</taxon>
        <taxon>Tylenchina</taxon>
        <taxon>Tylenchomorpha</taxon>
        <taxon>Tylenchoidea</taxon>
        <taxon>Heteroderidae</taxon>
        <taxon>Heteroderinae</taxon>
        <taxon>Heterodera</taxon>
    </lineage>
</organism>
<feature type="transmembrane region" description="Helical" evidence="8">
    <location>
        <begin position="560"/>
        <end position="584"/>
    </location>
</feature>
<accession>A0ABD2IAC6</accession>
<dbReference type="InterPro" id="IPR000731">
    <property type="entry name" value="SSD"/>
</dbReference>
<dbReference type="Gene3D" id="1.20.1640.10">
    <property type="entry name" value="Multidrug efflux transporter AcrB transmembrane domain"/>
    <property type="match status" value="2"/>
</dbReference>
<dbReference type="Pfam" id="PF02460">
    <property type="entry name" value="Patched"/>
    <property type="match status" value="1"/>
</dbReference>
<dbReference type="PROSITE" id="PS50156">
    <property type="entry name" value="SSD"/>
    <property type="match status" value="1"/>
</dbReference>
<keyword evidence="11" id="KW-1185">Reference proteome</keyword>
<feature type="transmembrane region" description="Helical" evidence="8">
    <location>
        <begin position="894"/>
        <end position="913"/>
    </location>
</feature>
<sequence length="1199" mass="133524">MSTTDRVRPVSPSENGTAVTMRQRRSTLGRQGSMIGGGFPERRRSSILVGQRSMDLQMEQTGNVGPRFVLFIIRMYRRWGRFVAKHDWKAMLLCLITSLIGFIVVMLTPQQNDIQGYAPPNARARIEYSRFQDFFSRDGPGISVYIFLIAKDDGSMLREAYMNETLKVLDMATDDVKLYYKNERGDFNQSFSKFCRSFCKANQPFRAFQSGFIFQNGLVKNGQKLSSRINLDYPIARVLQRPFSLQQTFFGINFFNESTTAGIDPSDQRQFNLTAALLNAAQSSAAENGTTDGGGILDEVMLDEGTANGRAGDGGGNLTSDATKLALASRGADDQPNWQQHVTNMREVKMVMLRFDAEHQPNWTVAMVKQYELAMRDRFQREYKSDRIALYVLSKSVIEDEMIRAGLSIIPYMSIGFAVMVICSVFCVYMRALYMHQHSAPKIFLAIAACVLPFMSSATALGFMFMFGFRFSSILCLIPILVLSIGVDSSYLMIHEWQAVIQHCRRQPSRTNNQVDYRISQVLSEIGPAVLISTLTNIFADGCGWYTSSPELGALCLGNMVSMLVAFIYQMTFYAGLMSLVGRYEIATERRERRELQESIRRAVETGGAGMELGKSSVKHGLTRQHSKFHEHTKHYISETIQTYVSIVANKFVAMLIVVLYFVYLGMSIWGVTQMEVKLSIQQLFTSDSPLLKVDELRVGYQVPHFMSSTVLVFNPGNLSDPERLAKMNKFVAELEAINGSWGPIGTKYFVRDFIAYELRDEDDLESELAALDAGVESTTSAAGGGDDTAMALTTQTPNGPYREEDLRAFLRWPESEEWKAYIRLDNDTGRLERFFFTTGYHGDQLKIWTERGHMLNQWRAIVDKYAKSENFNASVYYDDSIFLDLIDNMPIDTLQSVIGTLLCMGFVCFLFLNSMFTVAMASGCVLSICCGILGILSWLKTDLDPITMAAMTISIGFSVDIPAHVSYHYYQAAAQGVDQPQAKLVNCLSSVAFPALQAALSTSLCVSSLLLVHLHMATVFVRTMVLCVVLCNLHGLVFLPAFLILFDSVVQHMRKRVAQRRAAGATTDANAGGGAVNKRWPTPIPEANSSQESSLRTNTNAGAAPPMSPPAQNRNGAAGQYRNGRTKAPAEQSRVTDRPMLDRFNSVDETDGGGTEMVASKPSMKSIVKVPATEVVPENEEEQKVDDNKSAAVDNSKN</sequence>
<evidence type="ECO:0000256" key="8">
    <source>
        <dbReference type="SAM" id="Phobius"/>
    </source>
</evidence>
<evidence type="ECO:0000256" key="2">
    <source>
        <dbReference type="ARBA" id="ARBA00005585"/>
    </source>
</evidence>
<evidence type="ECO:0000256" key="3">
    <source>
        <dbReference type="ARBA" id="ARBA00022692"/>
    </source>
</evidence>
<feature type="domain" description="SSD" evidence="9">
    <location>
        <begin position="413"/>
        <end position="580"/>
    </location>
</feature>
<proteinExistence type="inferred from homology"/>
<feature type="transmembrane region" description="Helical" evidence="8">
    <location>
        <begin position="652"/>
        <end position="672"/>
    </location>
</feature>
<comment type="similarity">
    <text evidence="2">Belongs to the patched family.</text>
</comment>
<evidence type="ECO:0000259" key="9">
    <source>
        <dbReference type="PROSITE" id="PS50156"/>
    </source>
</evidence>
<evidence type="ECO:0000256" key="7">
    <source>
        <dbReference type="SAM" id="MobiDB-lite"/>
    </source>
</evidence>
<feature type="transmembrane region" description="Helical" evidence="8">
    <location>
        <begin position="471"/>
        <end position="494"/>
    </location>
</feature>
<comment type="subcellular location">
    <subcellularLocation>
        <location evidence="1">Membrane</location>
        <topology evidence="1">Multi-pass membrane protein</topology>
    </subcellularLocation>
</comment>
<name>A0ABD2IAC6_HETSC</name>
<keyword evidence="4 8" id="KW-1133">Transmembrane helix</keyword>